<dbReference type="OrthoDB" id="4133219at2"/>
<dbReference type="InterPro" id="IPR002397">
    <property type="entry name" value="Cyt_P450_B"/>
</dbReference>
<dbReference type="InterPro" id="IPR008949">
    <property type="entry name" value="Isoprenoid_synthase_dom_sf"/>
</dbReference>
<evidence type="ECO:0000256" key="5">
    <source>
        <dbReference type="ARBA" id="ARBA00023004"/>
    </source>
</evidence>
<dbReference type="AlphaFoldDB" id="A0A366M1H7"/>
<dbReference type="PRINTS" id="PR00359">
    <property type="entry name" value="BP450"/>
</dbReference>
<dbReference type="Pfam" id="PF00067">
    <property type="entry name" value="p450"/>
    <property type="match status" value="1"/>
</dbReference>
<keyword evidence="3" id="KW-0479">Metal-binding</keyword>
<evidence type="ECO:0000256" key="3">
    <source>
        <dbReference type="ARBA" id="ARBA00022723"/>
    </source>
</evidence>
<evidence type="ECO:0000256" key="7">
    <source>
        <dbReference type="ARBA" id="ARBA00023239"/>
    </source>
</evidence>
<dbReference type="PANTHER" id="PTHR46696:SF1">
    <property type="entry name" value="CYTOCHROME P450 YJIB-RELATED"/>
    <property type="match status" value="1"/>
</dbReference>
<evidence type="ECO:0000313" key="8">
    <source>
        <dbReference type="EMBL" id="RBQ20068.1"/>
    </source>
</evidence>
<dbReference type="GO" id="GO:0010333">
    <property type="term" value="F:terpene synthase activity"/>
    <property type="evidence" value="ECO:0007669"/>
    <property type="project" value="InterPro"/>
</dbReference>
<evidence type="ECO:0000256" key="2">
    <source>
        <dbReference type="ARBA" id="ARBA00022617"/>
    </source>
</evidence>
<dbReference type="Gene3D" id="1.10.630.10">
    <property type="entry name" value="Cytochrome P450"/>
    <property type="match status" value="1"/>
</dbReference>
<evidence type="ECO:0000256" key="6">
    <source>
        <dbReference type="ARBA" id="ARBA00023033"/>
    </source>
</evidence>
<dbReference type="CDD" id="cd11029">
    <property type="entry name" value="CYP107-like"/>
    <property type="match status" value="1"/>
</dbReference>
<dbReference type="Gene3D" id="1.10.600.10">
    <property type="entry name" value="Farnesyl Diphosphate Synthase"/>
    <property type="match status" value="1"/>
</dbReference>
<keyword evidence="2" id="KW-0349">Heme</keyword>
<dbReference type="PANTHER" id="PTHR46696">
    <property type="entry name" value="P450, PUTATIVE (EUROFUNG)-RELATED"/>
    <property type="match status" value="1"/>
</dbReference>
<dbReference type="InterPro" id="IPR034686">
    <property type="entry name" value="Terpene_cyclase-like_2"/>
</dbReference>
<dbReference type="SUPFAM" id="SSF48264">
    <property type="entry name" value="Cytochrome P450"/>
    <property type="match status" value="1"/>
</dbReference>
<dbReference type="FunFam" id="1.10.630.10:FF:000018">
    <property type="entry name" value="Cytochrome P450 monooxygenase"/>
    <property type="match status" value="1"/>
</dbReference>
<evidence type="ECO:0000256" key="1">
    <source>
        <dbReference type="ARBA" id="ARBA00010617"/>
    </source>
</evidence>
<dbReference type="EMBL" id="QMEY01000003">
    <property type="protein sequence ID" value="RBQ20068.1"/>
    <property type="molecule type" value="Genomic_DNA"/>
</dbReference>
<proteinExistence type="inferred from homology"/>
<dbReference type="GO" id="GO:0005506">
    <property type="term" value="F:iron ion binding"/>
    <property type="evidence" value="ECO:0007669"/>
    <property type="project" value="InterPro"/>
</dbReference>
<keyword evidence="7" id="KW-0456">Lyase</keyword>
<evidence type="ECO:0000256" key="4">
    <source>
        <dbReference type="ARBA" id="ARBA00023002"/>
    </source>
</evidence>
<comment type="caution">
    <text evidence="8">The sequence shown here is derived from an EMBL/GenBank/DDBJ whole genome shotgun (WGS) entry which is preliminary data.</text>
</comment>
<reference evidence="8 9" key="1">
    <citation type="submission" date="2018-06" db="EMBL/GenBank/DDBJ databases">
        <title>Sphaerisporangium craniellae sp. nov., isolated from a marine sponge in the South China Sea.</title>
        <authorList>
            <person name="Li L."/>
        </authorList>
    </citation>
    <scope>NUCLEOTIDE SEQUENCE [LARGE SCALE GENOMIC DNA]</scope>
    <source>
        <strain evidence="8 9">LHW63015</strain>
    </source>
</reference>
<organism evidence="8 9">
    <name type="scientific">Spongiactinospora rosea</name>
    <dbReference type="NCBI Taxonomy" id="2248750"/>
    <lineage>
        <taxon>Bacteria</taxon>
        <taxon>Bacillati</taxon>
        <taxon>Actinomycetota</taxon>
        <taxon>Actinomycetes</taxon>
        <taxon>Streptosporangiales</taxon>
        <taxon>Streptosporangiaceae</taxon>
        <taxon>Spongiactinospora</taxon>
    </lineage>
</organism>
<keyword evidence="4" id="KW-0560">Oxidoreductase</keyword>
<evidence type="ECO:0000313" key="9">
    <source>
        <dbReference type="Proteomes" id="UP000253303"/>
    </source>
</evidence>
<protein>
    <recommendedName>
        <fullName evidence="10">Cytochrome P450</fullName>
    </recommendedName>
</protein>
<keyword evidence="6" id="KW-0503">Monooxygenase</keyword>
<dbReference type="Pfam" id="PF19086">
    <property type="entry name" value="Terpene_syn_C_2"/>
    <property type="match status" value="1"/>
</dbReference>
<gene>
    <name evidence="8" type="ORF">DP939_09580</name>
</gene>
<dbReference type="InterPro" id="IPR001128">
    <property type="entry name" value="Cyt_P450"/>
</dbReference>
<keyword evidence="9" id="KW-1185">Reference proteome</keyword>
<dbReference type="GO" id="GO:0004497">
    <property type="term" value="F:monooxygenase activity"/>
    <property type="evidence" value="ECO:0007669"/>
    <property type="project" value="UniProtKB-KW"/>
</dbReference>
<evidence type="ECO:0008006" key="10">
    <source>
        <dbReference type="Google" id="ProtNLM"/>
    </source>
</evidence>
<dbReference type="PROSITE" id="PS00086">
    <property type="entry name" value="CYTOCHROME_P450"/>
    <property type="match status" value="1"/>
</dbReference>
<dbReference type="PRINTS" id="PR00385">
    <property type="entry name" value="P450"/>
</dbReference>
<dbReference type="Proteomes" id="UP000253303">
    <property type="component" value="Unassembled WGS sequence"/>
</dbReference>
<dbReference type="SFLD" id="SFLDG01020">
    <property type="entry name" value="Terpene_Cyclase_Like_2"/>
    <property type="match status" value="1"/>
</dbReference>
<accession>A0A366M1H7</accession>
<dbReference type="SFLD" id="SFLDS00005">
    <property type="entry name" value="Isoprenoid_Synthase_Type_I"/>
    <property type="match status" value="1"/>
</dbReference>
<comment type="similarity">
    <text evidence="1">Belongs to the cytochrome P450 family.</text>
</comment>
<sequence>METYEIPDLRLPFATSAHPQAQLVQEMTERWCRAHGLLRSPEVAAKFRALGYGRVMSTLCPHAPLAGLALITDWNSLFFITDDQQNNAIVTGRTELYEDLVARMRALVAGGDPAAHLGHPLPAALGDLLRRTLPGQRPAWVSRFRRDLDLWLTGHLTENAYRASGTVPGVAAYIALRRDASTVLPTLDLVESVEGATVTDALYRTPDYQTLVTGTADIMCWINDIHSLHMEGDDPINLVTVLDHHHRLGVPGAIEAVAARIAARVQDHLAAAEALPSTMDRLGMTAAAQVPVMRCVRDQRSWAAGMENWDRTGTIRFAASERPGPRQDRLVRAGPARPTHHRRPIMTVVPFSLPVADEPLPRTHARFREAGPVVPVRLPGGVHAWAVTTYAAVREVLSGDDKVFGKHSSHWAALRDSTVPPDWPLLPLVLGEHMLARDGAQHRRLRGLLSKAFTRARVEALRPWMEEMTETLLDRVVAESDGGRAPVDLVPLFTEQVPMAVICELFGVPGPWRATLRGWTRTLVAHDVTSEQIQAAVQELMAYLGRLAEEKRHKPGDDLTTALVRAHDDQDRLSAGELVDSLFLLLIAGHETTVHLLGDAVVNLLAHPRQLGLARTGDLWQDVIEETMRLRPPIAAAIFRYALRPVEIAGVPIAAGDAVMVCYGGAATDPARYGPDAGEFDITRGKVDHLAFGHGVHTCLGAPLARMEAGVALPRLFARLPRLRAAIPLDEIPYSPSFLTYGPQSIPVHTGTPAFQHTRRK</sequence>
<dbReference type="SUPFAM" id="SSF48576">
    <property type="entry name" value="Terpenoid synthases"/>
    <property type="match status" value="1"/>
</dbReference>
<dbReference type="RefSeq" id="WP_113980273.1">
    <property type="nucleotide sequence ID" value="NZ_QMEY01000003.1"/>
</dbReference>
<keyword evidence="5" id="KW-0408">Iron</keyword>
<dbReference type="GO" id="GO:0016705">
    <property type="term" value="F:oxidoreductase activity, acting on paired donors, with incorporation or reduction of molecular oxygen"/>
    <property type="evidence" value="ECO:0007669"/>
    <property type="project" value="InterPro"/>
</dbReference>
<dbReference type="InterPro" id="IPR017972">
    <property type="entry name" value="Cyt_P450_CS"/>
</dbReference>
<dbReference type="InterPro" id="IPR036396">
    <property type="entry name" value="Cyt_P450_sf"/>
</dbReference>
<name>A0A366M1H7_9ACTN</name>
<dbReference type="GO" id="GO:0020037">
    <property type="term" value="F:heme binding"/>
    <property type="evidence" value="ECO:0007669"/>
    <property type="project" value="InterPro"/>
</dbReference>